<protein>
    <submittedName>
        <fullName evidence="2">Uncharacterized protein</fullName>
    </submittedName>
</protein>
<evidence type="ECO:0000313" key="3">
    <source>
        <dbReference type="Proteomes" id="UP000054350"/>
    </source>
</evidence>
<reference evidence="2 3" key="1">
    <citation type="submission" date="2009-11" db="EMBL/GenBank/DDBJ databases">
        <title>Annotation of Allomyces macrogynus ATCC 38327.</title>
        <authorList>
            <consortium name="The Broad Institute Genome Sequencing Platform"/>
            <person name="Russ C."/>
            <person name="Cuomo C."/>
            <person name="Burger G."/>
            <person name="Gray M.W."/>
            <person name="Holland P.W.H."/>
            <person name="King N."/>
            <person name="Lang F.B.F."/>
            <person name="Roger A.J."/>
            <person name="Ruiz-Trillo I."/>
            <person name="Young S.K."/>
            <person name="Zeng Q."/>
            <person name="Gargeya S."/>
            <person name="Fitzgerald M."/>
            <person name="Haas B."/>
            <person name="Abouelleil A."/>
            <person name="Alvarado L."/>
            <person name="Arachchi H.M."/>
            <person name="Berlin A."/>
            <person name="Chapman S.B."/>
            <person name="Gearin G."/>
            <person name="Goldberg J."/>
            <person name="Griggs A."/>
            <person name="Gujja S."/>
            <person name="Hansen M."/>
            <person name="Heiman D."/>
            <person name="Howarth C."/>
            <person name="Larimer J."/>
            <person name="Lui A."/>
            <person name="MacDonald P.J.P."/>
            <person name="McCowen C."/>
            <person name="Montmayeur A."/>
            <person name="Murphy C."/>
            <person name="Neiman D."/>
            <person name="Pearson M."/>
            <person name="Priest M."/>
            <person name="Roberts A."/>
            <person name="Saif S."/>
            <person name="Shea T."/>
            <person name="Sisk P."/>
            <person name="Stolte C."/>
            <person name="Sykes S."/>
            <person name="Wortman J."/>
            <person name="Nusbaum C."/>
            <person name="Birren B."/>
        </authorList>
    </citation>
    <scope>NUCLEOTIDE SEQUENCE [LARGE SCALE GENOMIC DNA]</scope>
    <source>
        <strain evidence="2 3">ATCC 38327</strain>
    </source>
</reference>
<dbReference type="SUPFAM" id="SSF50998">
    <property type="entry name" value="Quinoprotein alcohol dehydrogenase-like"/>
    <property type="match status" value="1"/>
</dbReference>
<evidence type="ECO:0000313" key="2">
    <source>
        <dbReference type="EMBL" id="KNE66854.1"/>
    </source>
</evidence>
<sequence length="455" mass="49519">MTVDGLALHSFGAAASAVMTIAAALTAHIDDMMDHSNVHPPEVDSHPSPNPPKAVNPSLLPPMSLPALSRAYHADSPPPASSACLILDLNSDQPLPASLKFDDLPLLVQHQLIVARCLAAQPDGPPGLSIVHLPYQPDASFDPLEFGDFHVPFTLYERNHLLPLAVHLESTTEPDQKLRVPVKRLPNLPLRSRDDILRALSDLVEDAAAHIHFTVPPGRVKRMRPPSRHWHTAPTNQRDPGNPPVHRSFRYVQVDPDHPPLAGRFVADATEATVVRDNRVIVGAKDGAATLVDAVTGEILHEWSPVAHPLELGVYDFAAYAVKDVVVHHIQNHISAAAYLDGSIAFFDTERFGTFVFPLRLPGPAMRIVFGHGASNNYLFVGTARRTQSHRRDAMPAGIYCVNWARGEFEPPAEIPPRPHFPVKNCDVAGLALNPTGDLLVAVTYSNLTRARGTA</sequence>
<feature type="region of interest" description="Disordered" evidence="1">
    <location>
        <begin position="217"/>
        <end position="247"/>
    </location>
</feature>
<dbReference type="VEuPathDB" id="FungiDB:AMAG_11334"/>
<feature type="compositionally biased region" description="Pro residues" evidence="1">
    <location>
        <begin position="48"/>
        <end position="60"/>
    </location>
</feature>
<accession>A0A0L0SWW6</accession>
<dbReference type="AlphaFoldDB" id="A0A0L0SWW6"/>
<dbReference type="EMBL" id="GG745351">
    <property type="protein sequence ID" value="KNE66854.1"/>
    <property type="molecule type" value="Genomic_DNA"/>
</dbReference>
<keyword evidence="3" id="KW-1185">Reference proteome</keyword>
<name>A0A0L0SWW6_ALLM3</name>
<feature type="region of interest" description="Disordered" evidence="1">
    <location>
        <begin position="33"/>
        <end position="60"/>
    </location>
</feature>
<reference evidence="3" key="2">
    <citation type="submission" date="2009-11" db="EMBL/GenBank/DDBJ databases">
        <title>The Genome Sequence of Allomyces macrogynus strain ATCC 38327.</title>
        <authorList>
            <consortium name="The Broad Institute Genome Sequencing Platform"/>
            <person name="Russ C."/>
            <person name="Cuomo C."/>
            <person name="Shea T."/>
            <person name="Young S.K."/>
            <person name="Zeng Q."/>
            <person name="Koehrsen M."/>
            <person name="Haas B."/>
            <person name="Borodovsky M."/>
            <person name="Guigo R."/>
            <person name="Alvarado L."/>
            <person name="Berlin A."/>
            <person name="Borenstein D."/>
            <person name="Chen Z."/>
            <person name="Engels R."/>
            <person name="Freedman E."/>
            <person name="Gellesch M."/>
            <person name="Goldberg J."/>
            <person name="Griggs A."/>
            <person name="Gujja S."/>
            <person name="Heiman D."/>
            <person name="Hepburn T."/>
            <person name="Howarth C."/>
            <person name="Jen D."/>
            <person name="Larson L."/>
            <person name="Lewis B."/>
            <person name="Mehta T."/>
            <person name="Park D."/>
            <person name="Pearson M."/>
            <person name="Roberts A."/>
            <person name="Saif S."/>
            <person name="Shenoy N."/>
            <person name="Sisk P."/>
            <person name="Stolte C."/>
            <person name="Sykes S."/>
            <person name="Walk T."/>
            <person name="White J."/>
            <person name="Yandava C."/>
            <person name="Burger G."/>
            <person name="Gray M.W."/>
            <person name="Holland P.W.H."/>
            <person name="King N."/>
            <person name="Lang F.B.F."/>
            <person name="Roger A.J."/>
            <person name="Ruiz-Trillo I."/>
            <person name="Lander E."/>
            <person name="Nusbaum C."/>
        </authorList>
    </citation>
    <scope>NUCLEOTIDE SEQUENCE [LARGE SCALE GENOMIC DNA]</scope>
    <source>
        <strain evidence="3">ATCC 38327</strain>
    </source>
</reference>
<evidence type="ECO:0000256" key="1">
    <source>
        <dbReference type="SAM" id="MobiDB-lite"/>
    </source>
</evidence>
<feature type="compositionally biased region" description="Basic residues" evidence="1">
    <location>
        <begin position="219"/>
        <end position="231"/>
    </location>
</feature>
<organism evidence="2 3">
    <name type="scientific">Allomyces macrogynus (strain ATCC 38327)</name>
    <name type="common">Allomyces javanicus var. macrogynus</name>
    <dbReference type="NCBI Taxonomy" id="578462"/>
    <lineage>
        <taxon>Eukaryota</taxon>
        <taxon>Fungi</taxon>
        <taxon>Fungi incertae sedis</taxon>
        <taxon>Blastocladiomycota</taxon>
        <taxon>Blastocladiomycetes</taxon>
        <taxon>Blastocladiales</taxon>
        <taxon>Blastocladiaceae</taxon>
        <taxon>Allomyces</taxon>
    </lineage>
</organism>
<feature type="compositionally biased region" description="Basic and acidic residues" evidence="1">
    <location>
        <begin position="33"/>
        <end position="45"/>
    </location>
</feature>
<dbReference type="InterPro" id="IPR011047">
    <property type="entry name" value="Quinoprotein_ADH-like_sf"/>
</dbReference>
<gene>
    <name evidence="2" type="ORF">AMAG_11334</name>
</gene>
<dbReference type="Proteomes" id="UP000054350">
    <property type="component" value="Unassembled WGS sequence"/>
</dbReference>
<proteinExistence type="predicted"/>